<keyword evidence="5" id="KW-0732">Signal</keyword>
<dbReference type="PROSITE" id="PS00498">
    <property type="entry name" value="TYROSINASE_2"/>
    <property type="match status" value="1"/>
</dbReference>
<feature type="signal peptide" evidence="5">
    <location>
        <begin position="1"/>
        <end position="23"/>
    </location>
</feature>
<dbReference type="OrthoDB" id="6132182at2759"/>
<evidence type="ECO:0000313" key="9">
    <source>
        <dbReference type="Proteomes" id="UP000242519"/>
    </source>
</evidence>
<feature type="domain" description="Tyrosinase copper-binding" evidence="7">
    <location>
        <begin position="334"/>
        <end position="345"/>
    </location>
</feature>
<evidence type="ECO:0000256" key="5">
    <source>
        <dbReference type="SAM" id="SignalP"/>
    </source>
</evidence>
<dbReference type="Gene3D" id="2.60.310.20">
    <property type="match status" value="1"/>
</dbReference>
<dbReference type="Pfam" id="PF00264">
    <property type="entry name" value="Tyrosinase"/>
    <property type="match status" value="1"/>
</dbReference>
<dbReference type="GO" id="GO:0046872">
    <property type="term" value="F:metal ion binding"/>
    <property type="evidence" value="ECO:0007669"/>
    <property type="project" value="UniProtKB-KW"/>
</dbReference>
<organism evidence="8 9">
    <name type="scientific">Diplocarpon coronariae</name>
    <dbReference type="NCBI Taxonomy" id="2795749"/>
    <lineage>
        <taxon>Eukaryota</taxon>
        <taxon>Fungi</taxon>
        <taxon>Dikarya</taxon>
        <taxon>Ascomycota</taxon>
        <taxon>Pezizomycotina</taxon>
        <taxon>Leotiomycetes</taxon>
        <taxon>Helotiales</taxon>
        <taxon>Drepanopezizaceae</taxon>
        <taxon>Diplocarpon</taxon>
    </lineage>
</organism>
<gene>
    <name evidence="8" type="ORF">B2J93_5132</name>
</gene>
<keyword evidence="9" id="KW-1185">Reference proteome</keyword>
<sequence>MYIITISAWLAVICALFPCRVSAAPPQSYPSYDYGANLPRLKRQTSSGYIPVTGVHTGSAANGSAPLRVEIRELEKDPVAWTLYLLGLDMLQYTPQTETLSWYQIAGIHGRPFIPFDNVLPKDGNNQNGYCHHVSILFPTWHRPYLALYEQVLQANVLRIAGQYPADVRDQHLTAAANFRIPYWDWAAVPNGGSVYPASVGGSPSISVNGPAGVQTIQNPLYSYRFKPLDPAQLPEFPFNQLNQTVRYPGSQNSVTVSQNNLIAHQLDNSAASFRNRLYILLTMYHDYTTFSNEAWISSNNPEGYDSIESIHDQIHGLTGSGGHMTYINYSAFDPLFWLHHAMIDRVFAMWQVLNPDSYVVPEPAIFNTFTASAGQTQDINTPLTPFHRNSAGDFWTSDSVRATEVFGYAYAETAKRDGVDVRGQVIAATNALYGLTTANLTRRGVTSTTTDQEWVANIRVKKYALTVPFYIHIFIGPFDPDPFSWSFESNLVGTHCIFVKSVSSTCDCDPDQLVTATIPLTDRLHSDLAEGYLKSLESGDVTPYLAEKLSYRVSLLNDTEVPNAAVPSLKVGIFSMSVQRGSAEELPRWGTMKGHMDVNAVLLGRYLVICGEIYLGILGQGVEKAKDLFLGRDCSSVSTRNPWGFRMQEEYEYGNALRGDRENHEALESSAEQCLILMTPLRSGSWVTA</sequence>
<feature type="domain" description="Tyrosinase copper-binding" evidence="6">
    <location>
        <begin position="132"/>
        <end position="150"/>
    </location>
</feature>
<evidence type="ECO:0000256" key="1">
    <source>
        <dbReference type="ARBA" id="ARBA00001973"/>
    </source>
</evidence>
<dbReference type="Proteomes" id="UP000242519">
    <property type="component" value="Unassembled WGS sequence"/>
</dbReference>
<evidence type="ECO:0000256" key="2">
    <source>
        <dbReference type="ARBA" id="ARBA00022723"/>
    </source>
</evidence>
<dbReference type="InParanoid" id="A0A218ZGH0"/>
<proteinExistence type="predicted"/>
<evidence type="ECO:0000313" key="8">
    <source>
        <dbReference type="EMBL" id="OWP06653.1"/>
    </source>
</evidence>
<keyword evidence="2" id="KW-0479">Metal-binding</keyword>
<dbReference type="InterPro" id="IPR002227">
    <property type="entry name" value="Tyrosinase_Cu-bd"/>
</dbReference>
<dbReference type="PROSITE" id="PS00497">
    <property type="entry name" value="TYROSINASE_1"/>
    <property type="match status" value="1"/>
</dbReference>
<dbReference type="InterPro" id="IPR008922">
    <property type="entry name" value="Di-copper_centre_dom_sf"/>
</dbReference>
<dbReference type="STRING" id="503106.A0A218ZGH0"/>
<dbReference type="SUPFAM" id="SSF48056">
    <property type="entry name" value="Di-copper centre-containing domain"/>
    <property type="match status" value="1"/>
</dbReference>
<dbReference type="GO" id="GO:0004497">
    <property type="term" value="F:monooxygenase activity"/>
    <property type="evidence" value="ECO:0007669"/>
    <property type="project" value="UniProtKB-KW"/>
</dbReference>
<comment type="caution">
    <text evidence="8">The sequence shown here is derived from an EMBL/GenBank/DDBJ whole genome shotgun (WGS) entry which is preliminary data.</text>
</comment>
<evidence type="ECO:0000259" key="7">
    <source>
        <dbReference type="PROSITE" id="PS00498"/>
    </source>
</evidence>
<protein>
    <recommendedName>
        <fullName evidence="6 7">Tyrosinase copper-binding domain-containing protein</fullName>
    </recommendedName>
</protein>
<dbReference type="InterPro" id="IPR041640">
    <property type="entry name" value="Tyrosinase_C"/>
</dbReference>
<dbReference type="InterPro" id="IPR050316">
    <property type="entry name" value="Tyrosinase/Hemocyanin"/>
</dbReference>
<keyword evidence="3" id="KW-0560">Oxidoreductase</keyword>
<dbReference type="PANTHER" id="PTHR11474">
    <property type="entry name" value="TYROSINASE FAMILY MEMBER"/>
    <property type="match status" value="1"/>
</dbReference>
<accession>A0A218ZGH0</accession>
<dbReference type="Gene3D" id="1.10.1280.10">
    <property type="entry name" value="Di-copper center containing domain from catechol oxidase"/>
    <property type="match status" value="1"/>
</dbReference>
<feature type="chain" id="PRO_5012985018" description="Tyrosinase copper-binding domain-containing protein" evidence="5">
    <location>
        <begin position="24"/>
        <end position="690"/>
    </location>
</feature>
<evidence type="ECO:0000256" key="3">
    <source>
        <dbReference type="ARBA" id="ARBA00023002"/>
    </source>
</evidence>
<evidence type="ECO:0000256" key="4">
    <source>
        <dbReference type="ARBA" id="ARBA00023033"/>
    </source>
</evidence>
<dbReference type="EMBL" id="MZNU01000038">
    <property type="protein sequence ID" value="OWP06653.1"/>
    <property type="molecule type" value="Genomic_DNA"/>
</dbReference>
<evidence type="ECO:0000259" key="6">
    <source>
        <dbReference type="PROSITE" id="PS00497"/>
    </source>
</evidence>
<dbReference type="Pfam" id="PF18132">
    <property type="entry name" value="Tyrosinase_C"/>
    <property type="match status" value="1"/>
</dbReference>
<reference evidence="8 9" key="1">
    <citation type="submission" date="2017-04" db="EMBL/GenBank/DDBJ databases">
        <title>Draft genome sequence of Marssonina coronaria NL1: causal agent of apple blotch.</title>
        <authorList>
            <person name="Cheng Q."/>
        </authorList>
    </citation>
    <scope>NUCLEOTIDE SEQUENCE [LARGE SCALE GENOMIC DNA]</scope>
    <source>
        <strain evidence="8 9">NL1</strain>
    </source>
</reference>
<name>A0A218ZGH0_9HELO</name>
<comment type="cofactor">
    <cofactor evidence="1">
        <name>Cu(2+)</name>
        <dbReference type="ChEBI" id="CHEBI:29036"/>
    </cofactor>
</comment>
<dbReference type="AlphaFoldDB" id="A0A218ZGH0"/>
<keyword evidence="4" id="KW-0503">Monooxygenase</keyword>
<dbReference type="PRINTS" id="PR00092">
    <property type="entry name" value="TYROSINASE"/>
</dbReference>
<dbReference type="PANTHER" id="PTHR11474:SF32">
    <property type="entry name" value="TYROSINASE"/>
    <property type="match status" value="1"/>
</dbReference>